<dbReference type="InterPro" id="IPR025643">
    <property type="entry name" value="R2K_3"/>
</dbReference>
<evidence type="ECO:0000313" key="3">
    <source>
        <dbReference type="Proteomes" id="UP000192569"/>
    </source>
</evidence>
<proteinExistence type="predicted"/>
<dbReference type="EMBL" id="LT838272">
    <property type="protein sequence ID" value="SMB97817.1"/>
    <property type="molecule type" value="Genomic_DNA"/>
</dbReference>
<gene>
    <name evidence="2" type="ORF">SAMN00808754_1962</name>
</gene>
<name>A0A1W1VWS2_9FIRM</name>
<evidence type="ECO:0000313" key="2">
    <source>
        <dbReference type="EMBL" id="SMB97817.1"/>
    </source>
</evidence>
<feature type="domain" description="ATP-grasp" evidence="1">
    <location>
        <begin position="47"/>
        <end position="232"/>
    </location>
</feature>
<dbReference type="SUPFAM" id="SSF56059">
    <property type="entry name" value="Glutathione synthetase ATP-binding domain-like"/>
    <property type="match status" value="1"/>
</dbReference>
<dbReference type="Proteomes" id="UP000192569">
    <property type="component" value="Chromosome I"/>
</dbReference>
<organism evidence="2 3">
    <name type="scientific">Thermanaeromonas toyohensis ToBE</name>
    <dbReference type="NCBI Taxonomy" id="698762"/>
    <lineage>
        <taxon>Bacteria</taxon>
        <taxon>Bacillati</taxon>
        <taxon>Bacillota</taxon>
        <taxon>Clostridia</taxon>
        <taxon>Neomoorellales</taxon>
        <taxon>Neomoorellaceae</taxon>
        <taxon>Thermanaeromonas</taxon>
    </lineage>
</organism>
<sequence>MKDTRVPKPETIIVETGYRPLLKMLDGEPLPEDIKARIIDATEQLGYPLFVRTDMASGKHDWQNSCYVASSAKLWSNIYRVVEFNEIADILGLQPEALVFRKYIPLEAAFKAFYGRMPVAKERRYFVRDGKVECHHPYWVAEAIGEWWYRVNDLAVKYPDKIGLLPENWPSILAELNRETPEEVELLTAYAEEIGRAIGEGYWSVDFAKGQDGVWYFIDMAEGEQSWHPDHEP</sequence>
<reference evidence="2 3" key="1">
    <citation type="submission" date="2017-04" db="EMBL/GenBank/DDBJ databases">
        <authorList>
            <person name="Afonso C.L."/>
            <person name="Miller P.J."/>
            <person name="Scott M.A."/>
            <person name="Spackman E."/>
            <person name="Goraichik I."/>
            <person name="Dimitrov K.M."/>
            <person name="Suarez D.L."/>
            <person name="Swayne D.E."/>
        </authorList>
    </citation>
    <scope>NUCLEOTIDE SEQUENCE [LARGE SCALE GENOMIC DNA]</scope>
    <source>
        <strain evidence="2 3">ToBE</strain>
    </source>
</reference>
<accession>A0A1W1VWS2</accession>
<keyword evidence="3" id="KW-1185">Reference proteome</keyword>
<dbReference type="AlphaFoldDB" id="A0A1W1VWS2"/>
<dbReference type="STRING" id="698762.SAMN00808754_1962"/>
<protein>
    <recommendedName>
        <fullName evidence="1">ATP-grasp domain-containing protein</fullName>
    </recommendedName>
</protein>
<dbReference type="Pfam" id="PF14243">
    <property type="entry name" value="R2K_3"/>
    <property type="match status" value="1"/>
</dbReference>
<evidence type="ECO:0000259" key="1">
    <source>
        <dbReference type="Pfam" id="PF14243"/>
    </source>
</evidence>